<dbReference type="OrthoDB" id="125856at2759"/>
<evidence type="ECO:0000259" key="6">
    <source>
        <dbReference type="Pfam" id="PF07393"/>
    </source>
</evidence>
<dbReference type="GO" id="GO:0006893">
    <property type="term" value="P:Golgi to plasma membrane transport"/>
    <property type="evidence" value="ECO:0007669"/>
    <property type="project" value="TreeGrafter"/>
</dbReference>
<evidence type="ECO:0000313" key="9">
    <source>
        <dbReference type="Proteomes" id="UP000789739"/>
    </source>
</evidence>
<dbReference type="InterPro" id="IPR048625">
    <property type="entry name" value="Sec10_N"/>
</dbReference>
<evidence type="ECO:0000256" key="4">
    <source>
        <dbReference type="ARBA" id="ARBA00023054"/>
    </source>
</evidence>
<keyword evidence="4 5" id="KW-0175">Coiled coil</keyword>
<dbReference type="InterPro" id="IPR048627">
    <property type="entry name" value="Sec10_HB"/>
</dbReference>
<dbReference type="GO" id="GO:0006887">
    <property type="term" value="P:exocytosis"/>
    <property type="evidence" value="ECO:0007669"/>
    <property type="project" value="UniProtKB-KW"/>
</dbReference>
<proteinExistence type="inferred from homology"/>
<keyword evidence="9" id="KW-1185">Reference proteome</keyword>
<comment type="similarity">
    <text evidence="1">Belongs to the SEC10 family.</text>
</comment>
<evidence type="ECO:0000256" key="1">
    <source>
        <dbReference type="ARBA" id="ARBA00006572"/>
    </source>
</evidence>
<accession>A0A9N9ARG8</accession>
<reference evidence="8" key="1">
    <citation type="submission" date="2021-06" db="EMBL/GenBank/DDBJ databases">
        <authorList>
            <person name="Kallberg Y."/>
            <person name="Tangrot J."/>
            <person name="Rosling A."/>
        </authorList>
    </citation>
    <scope>NUCLEOTIDE SEQUENCE</scope>
    <source>
        <strain evidence="8">BR232B</strain>
    </source>
</reference>
<comment type="caution">
    <text evidence="8">The sequence shown here is derived from an EMBL/GenBank/DDBJ whole genome shotgun (WGS) entry which is preliminary data.</text>
</comment>
<dbReference type="GO" id="GO:0000145">
    <property type="term" value="C:exocyst"/>
    <property type="evidence" value="ECO:0007669"/>
    <property type="project" value="TreeGrafter"/>
</dbReference>
<keyword evidence="2" id="KW-0813">Transport</keyword>
<dbReference type="EMBL" id="CAJVPI010000469">
    <property type="protein sequence ID" value="CAG8538987.1"/>
    <property type="molecule type" value="Genomic_DNA"/>
</dbReference>
<dbReference type="PANTHER" id="PTHR12100">
    <property type="entry name" value="SEC10"/>
    <property type="match status" value="1"/>
</dbReference>
<dbReference type="PANTHER" id="PTHR12100:SF0">
    <property type="entry name" value="EXOCYST COMPLEX COMPONENT 5"/>
    <property type="match status" value="1"/>
</dbReference>
<dbReference type="Pfam" id="PF07393">
    <property type="entry name" value="Sec10_HB"/>
    <property type="match status" value="1"/>
</dbReference>
<dbReference type="InterPro" id="IPR009976">
    <property type="entry name" value="Sec10-like"/>
</dbReference>
<evidence type="ECO:0000256" key="3">
    <source>
        <dbReference type="ARBA" id="ARBA00022483"/>
    </source>
</evidence>
<feature type="coiled-coil region" evidence="5">
    <location>
        <begin position="52"/>
        <end position="111"/>
    </location>
</feature>
<dbReference type="Gene3D" id="1.20.58.1970">
    <property type="match status" value="1"/>
</dbReference>
<evidence type="ECO:0000313" key="8">
    <source>
        <dbReference type="EMBL" id="CAG8538987.1"/>
    </source>
</evidence>
<keyword evidence="3" id="KW-0268">Exocytosis</keyword>
<dbReference type="Proteomes" id="UP000789739">
    <property type="component" value="Unassembled WGS sequence"/>
</dbReference>
<dbReference type="Pfam" id="PF20667">
    <property type="entry name" value="Sec10_N"/>
    <property type="match status" value="1"/>
</dbReference>
<feature type="domain" description="Exocyst complex component Sec10-like alpha-helical bundle" evidence="6">
    <location>
        <begin position="168"/>
        <end position="772"/>
    </location>
</feature>
<organism evidence="8 9">
    <name type="scientific">Paraglomus brasilianum</name>
    <dbReference type="NCBI Taxonomy" id="144538"/>
    <lineage>
        <taxon>Eukaryota</taxon>
        <taxon>Fungi</taxon>
        <taxon>Fungi incertae sedis</taxon>
        <taxon>Mucoromycota</taxon>
        <taxon>Glomeromycotina</taxon>
        <taxon>Glomeromycetes</taxon>
        <taxon>Paraglomerales</taxon>
        <taxon>Paraglomeraceae</taxon>
        <taxon>Paraglomus</taxon>
    </lineage>
</organism>
<feature type="domain" description="Exocyst complex component Sec10 N-terminal" evidence="7">
    <location>
        <begin position="48"/>
        <end position="162"/>
    </location>
</feature>
<sequence>MPNPFDLAPDLQALLSIETFQGKFTTKDFVEKATKNLLPYTNPKAYNPKPLIRTFEASIEELQKLHQTVQQQGDDLEGSVQFTEAAHRKKLQELNSTFEEVVRSFENLETRINEVGNTAIRIGEQLETIDRQRLRASESKQLIEYFMAFNRGDMARVESLKKKEGQLKAAIIARRLNTVAKELDIPGAEAARTRIEKYCEGLEKELLDQFDRAYRKGDAKTMQHCAKTLHEFNGGGSCIALYVNQHSFFIQKVNLTETHEFFDNKSWNDLANPEIAPPPLDQGMANLYQEIRETVKQEAEIINAVFPNPMGVMQVFLQRIFAQLIQSCLEHLLKESESISTLAYLRTLATIHIATLNLVEDLKGLDMHNKKSEEIRGRMEVSQSKADTLVDVLNQCMMDLFVPYTEGDRYLEKEKKSLLELYSSLLLQFNAYHLQRKNAKGGNLFQRAVNQISSSPAPNQQGIVLNDKGLLPVTEEDGQLSIYSAMLIMKIHAEAVKRSVGLSIPTDLAKNASILFHVLLDSIGRQYVETALETTIEQLAAMDGKTDPDFKPLASLKVAKDIMHLAQNHFQIVILPLASASLTIHRDLIAEKNKFMLGLENKMNMAVQKMVDAIIARLSNFLSRQKKTDFRPKDGDDSILSLATGPCNNCIDYLKKVHSGIGHHIDGKNFEHFLTEVGMAFHSMLLEHFRKFTVSPAGALVLTKDIAKYQEAIAQYKIAALDECFEMLREIGNLFVVKLDIIPSVLSEGFLSKIEVQHLQPYLAARTDFKSGGIEKLIVANTGVGGNSFNEKARDKLAAIGIGMGLGREVEGIAE</sequence>
<protein>
    <submittedName>
        <fullName evidence="8">4666_t:CDS:1</fullName>
    </submittedName>
</protein>
<dbReference type="AlphaFoldDB" id="A0A9N9ARG8"/>
<evidence type="ECO:0000259" key="7">
    <source>
        <dbReference type="Pfam" id="PF20667"/>
    </source>
</evidence>
<gene>
    <name evidence="8" type="ORF">PBRASI_LOCUS4490</name>
</gene>
<evidence type="ECO:0000256" key="5">
    <source>
        <dbReference type="SAM" id="Coils"/>
    </source>
</evidence>
<evidence type="ECO:0000256" key="2">
    <source>
        <dbReference type="ARBA" id="ARBA00022448"/>
    </source>
</evidence>
<name>A0A9N9ARG8_9GLOM</name>